<dbReference type="STRING" id="1127696.HMPREF9134_01688"/>
<reference evidence="7 8" key="1">
    <citation type="submission" date="2012-05" db="EMBL/GenBank/DDBJ databases">
        <authorList>
            <person name="Weinstock G."/>
            <person name="Sodergren E."/>
            <person name="Lobos E.A."/>
            <person name="Fulton L."/>
            <person name="Fulton R."/>
            <person name="Courtney L."/>
            <person name="Fronick C."/>
            <person name="O'Laughlin M."/>
            <person name="Godfrey J."/>
            <person name="Wilson R.M."/>
            <person name="Miner T."/>
            <person name="Farmer C."/>
            <person name="Delehaunty K."/>
            <person name="Cordes M."/>
            <person name="Minx P."/>
            <person name="Tomlinson C."/>
            <person name="Chen J."/>
            <person name="Wollam A."/>
            <person name="Pepin K.H."/>
            <person name="Bhonagiri V."/>
            <person name="Zhang X."/>
            <person name="Suruliraj S."/>
            <person name="Warren W."/>
            <person name="Mitreva M."/>
            <person name="Mardis E.R."/>
            <person name="Wilson R.K."/>
        </authorList>
    </citation>
    <scope>NUCLEOTIDE SEQUENCE [LARGE SCALE GENOMIC DNA]</scope>
    <source>
        <strain evidence="7 8">F0037</strain>
    </source>
</reference>
<keyword evidence="2" id="KW-0479">Metal-binding</keyword>
<dbReference type="RefSeq" id="WP_005467824.1">
    <property type="nucleotide sequence ID" value="NZ_KB291032.1"/>
</dbReference>
<evidence type="ECO:0000313" key="7">
    <source>
        <dbReference type="EMBL" id="EKY00354.1"/>
    </source>
</evidence>
<evidence type="ECO:0000256" key="1">
    <source>
        <dbReference type="ARBA" id="ARBA00022714"/>
    </source>
</evidence>
<dbReference type="GO" id="GO:0046872">
    <property type="term" value="F:metal ion binding"/>
    <property type="evidence" value="ECO:0007669"/>
    <property type="project" value="UniProtKB-KW"/>
</dbReference>
<accession>L1NA37</accession>
<keyword evidence="3" id="KW-0408">Iron</keyword>
<proteinExistence type="predicted"/>
<keyword evidence="5" id="KW-0732">Signal</keyword>
<sequence length="150" mass="16687">MARYLISVFLLFSLLFQACGEAIEPSVPASPIYYNLFLQDARHRALLSPGGIVRITEPNTAQERIGRAGIAVVRSIEQESTFYAFDLQCPAETTEIVSLMVENSRLVCPRCRSAFEVLQGTGRPEEGIAQSPLRRYTVRSLGRDHLVVSN</sequence>
<dbReference type="HOGENOM" id="CLU_138510_0_0_10"/>
<evidence type="ECO:0000256" key="2">
    <source>
        <dbReference type="ARBA" id="ARBA00022723"/>
    </source>
</evidence>
<feature type="chain" id="PRO_5003954917" description="Rieske domain-containing protein" evidence="5">
    <location>
        <begin position="19"/>
        <end position="150"/>
    </location>
</feature>
<feature type="domain" description="Rieske" evidence="6">
    <location>
        <begin position="47"/>
        <end position="147"/>
    </location>
</feature>
<dbReference type="PROSITE" id="PS51257">
    <property type="entry name" value="PROKAR_LIPOPROTEIN"/>
    <property type="match status" value="1"/>
</dbReference>
<evidence type="ECO:0000256" key="4">
    <source>
        <dbReference type="ARBA" id="ARBA00023014"/>
    </source>
</evidence>
<dbReference type="EMBL" id="AMEQ01000040">
    <property type="protein sequence ID" value="EKY00354.1"/>
    <property type="molecule type" value="Genomic_DNA"/>
</dbReference>
<feature type="signal peptide" evidence="5">
    <location>
        <begin position="1"/>
        <end position="18"/>
    </location>
</feature>
<dbReference type="InterPro" id="IPR036922">
    <property type="entry name" value="Rieske_2Fe-2S_sf"/>
</dbReference>
<dbReference type="PROSITE" id="PS51296">
    <property type="entry name" value="RIESKE"/>
    <property type="match status" value="1"/>
</dbReference>
<evidence type="ECO:0000256" key="5">
    <source>
        <dbReference type="SAM" id="SignalP"/>
    </source>
</evidence>
<evidence type="ECO:0000256" key="3">
    <source>
        <dbReference type="ARBA" id="ARBA00023004"/>
    </source>
</evidence>
<keyword evidence="4" id="KW-0411">Iron-sulfur</keyword>
<comment type="caution">
    <text evidence="7">The sequence shown here is derived from an EMBL/GenBank/DDBJ whole genome shotgun (WGS) entry which is preliminary data.</text>
</comment>
<evidence type="ECO:0000259" key="6">
    <source>
        <dbReference type="PROSITE" id="PS51296"/>
    </source>
</evidence>
<evidence type="ECO:0000313" key="8">
    <source>
        <dbReference type="Proteomes" id="UP000010408"/>
    </source>
</evidence>
<dbReference type="Proteomes" id="UP000010408">
    <property type="component" value="Unassembled WGS sequence"/>
</dbReference>
<dbReference type="GO" id="GO:0051537">
    <property type="term" value="F:2 iron, 2 sulfur cluster binding"/>
    <property type="evidence" value="ECO:0007669"/>
    <property type="project" value="UniProtKB-KW"/>
</dbReference>
<keyword evidence="1" id="KW-0001">2Fe-2S</keyword>
<protein>
    <recommendedName>
        <fullName evidence="6">Rieske domain-containing protein</fullName>
    </recommendedName>
</protein>
<organism evidence="7 8">
    <name type="scientific">Porphyromonas catoniae F0037</name>
    <dbReference type="NCBI Taxonomy" id="1127696"/>
    <lineage>
        <taxon>Bacteria</taxon>
        <taxon>Pseudomonadati</taxon>
        <taxon>Bacteroidota</taxon>
        <taxon>Bacteroidia</taxon>
        <taxon>Bacteroidales</taxon>
        <taxon>Porphyromonadaceae</taxon>
        <taxon>Porphyromonas</taxon>
    </lineage>
</organism>
<dbReference type="SUPFAM" id="SSF50022">
    <property type="entry name" value="ISP domain"/>
    <property type="match status" value="1"/>
</dbReference>
<dbReference type="PATRIC" id="fig|1127696.3.peg.1527"/>
<dbReference type="Gene3D" id="2.102.10.10">
    <property type="entry name" value="Rieske [2Fe-2S] iron-sulphur domain"/>
    <property type="match status" value="1"/>
</dbReference>
<gene>
    <name evidence="7" type="ORF">HMPREF9134_01688</name>
</gene>
<name>L1NA37_9PORP</name>
<dbReference type="eggNOG" id="COG2146">
    <property type="taxonomic scope" value="Bacteria"/>
</dbReference>
<dbReference type="InterPro" id="IPR017941">
    <property type="entry name" value="Rieske_2Fe-2S"/>
</dbReference>
<dbReference type="AlphaFoldDB" id="L1NA37"/>